<dbReference type="OrthoDB" id="2989236at2"/>
<dbReference type="InterPro" id="IPR022477">
    <property type="entry name" value="Spore_YqfC"/>
</dbReference>
<gene>
    <name evidence="1" type="ORF">Q428_09555</name>
</gene>
<protein>
    <submittedName>
        <fullName evidence="1">Sporulation protein YqfC</fullName>
    </submittedName>
</protein>
<dbReference type="AlphaFoldDB" id="A0A017RW38"/>
<dbReference type="STRING" id="1403537.Q428_09555"/>
<accession>A0A017RW38</accession>
<reference evidence="1 2" key="1">
    <citation type="journal article" date="2014" name="Genome Announc.">
        <title>Draft Genome Sequence of Fervidicella metallireducens Strain AeBT, an Iron-Reducing Thermoanaerobe from the Great Artesian Basin.</title>
        <authorList>
            <person name="Patel B.K."/>
        </authorList>
    </citation>
    <scope>NUCLEOTIDE SEQUENCE [LARGE SCALE GENOMIC DNA]</scope>
    <source>
        <strain evidence="1 2">AeB</strain>
    </source>
</reference>
<dbReference type="EMBL" id="AZQP01000028">
    <property type="protein sequence ID" value="EYE88120.1"/>
    <property type="molecule type" value="Genomic_DNA"/>
</dbReference>
<proteinExistence type="predicted"/>
<comment type="caution">
    <text evidence="1">The sequence shown here is derived from an EMBL/GenBank/DDBJ whole genome shotgun (WGS) entry which is preliminary data.</text>
</comment>
<organism evidence="1 2">
    <name type="scientific">Fervidicella metallireducens AeB</name>
    <dbReference type="NCBI Taxonomy" id="1403537"/>
    <lineage>
        <taxon>Bacteria</taxon>
        <taxon>Bacillati</taxon>
        <taxon>Bacillota</taxon>
        <taxon>Clostridia</taxon>
        <taxon>Eubacteriales</taxon>
        <taxon>Clostridiaceae</taxon>
        <taxon>Fervidicella</taxon>
    </lineage>
</organism>
<dbReference type="NCBIfam" id="TIGR02856">
    <property type="entry name" value="spore_yqfC"/>
    <property type="match status" value="1"/>
</dbReference>
<evidence type="ECO:0000313" key="1">
    <source>
        <dbReference type="EMBL" id="EYE88120.1"/>
    </source>
</evidence>
<evidence type="ECO:0000313" key="2">
    <source>
        <dbReference type="Proteomes" id="UP000019681"/>
    </source>
</evidence>
<name>A0A017RW38_9CLOT</name>
<dbReference type="RefSeq" id="WP_035380241.1">
    <property type="nucleotide sequence ID" value="NZ_AZQP01000028.1"/>
</dbReference>
<dbReference type="Pfam" id="PF07873">
    <property type="entry name" value="YabP"/>
    <property type="match status" value="1"/>
</dbReference>
<sequence>MVKKINIKERFSASLELPKEVLSETPVIKIIGNNEIYIENHKGILEYGTNRIRINTVLGVLVIEGYNFEISEINQEDIKITGFTEAIEFIK</sequence>
<dbReference type="InterPro" id="IPR022476">
    <property type="entry name" value="Spore_YabP/YqfC"/>
</dbReference>
<keyword evidence="2" id="KW-1185">Reference proteome</keyword>
<dbReference type="Proteomes" id="UP000019681">
    <property type="component" value="Unassembled WGS sequence"/>
</dbReference>